<sequence length="33" mass="3753">MNPPACVLYSYSLISPPLLGFWNSCYSEETIEK</sequence>
<organism evidence="1">
    <name type="scientific">Rhizophora mucronata</name>
    <name type="common">Asiatic mangrove</name>
    <dbReference type="NCBI Taxonomy" id="61149"/>
    <lineage>
        <taxon>Eukaryota</taxon>
        <taxon>Viridiplantae</taxon>
        <taxon>Streptophyta</taxon>
        <taxon>Embryophyta</taxon>
        <taxon>Tracheophyta</taxon>
        <taxon>Spermatophyta</taxon>
        <taxon>Magnoliopsida</taxon>
        <taxon>eudicotyledons</taxon>
        <taxon>Gunneridae</taxon>
        <taxon>Pentapetalae</taxon>
        <taxon>rosids</taxon>
        <taxon>fabids</taxon>
        <taxon>Malpighiales</taxon>
        <taxon>Rhizophoraceae</taxon>
        <taxon>Rhizophora</taxon>
    </lineage>
</organism>
<dbReference type="AlphaFoldDB" id="A0A2P2QEK3"/>
<reference evidence="1" key="1">
    <citation type="submission" date="2018-02" db="EMBL/GenBank/DDBJ databases">
        <title>Rhizophora mucronata_Transcriptome.</title>
        <authorList>
            <person name="Meera S.P."/>
            <person name="Sreeshan A."/>
            <person name="Augustine A."/>
        </authorList>
    </citation>
    <scope>NUCLEOTIDE SEQUENCE</scope>
    <source>
        <tissue evidence="1">Leaf</tissue>
    </source>
</reference>
<proteinExistence type="predicted"/>
<dbReference type="EMBL" id="GGEC01084948">
    <property type="protein sequence ID" value="MBX65432.1"/>
    <property type="molecule type" value="Transcribed_RNA"/>
</dbReference>
<accession>A0A2P2QEK3</accession>
<protein>
    <submittedName>
        <fullName evidence="1">Uncharacterized protein</fullName>
    </submittedName>
</protein>
<name>A0A2P2QEK3_RHIMU</name>
<evidence type="ECO:0000313" key="1">
    <source>
        <dbReference type="EMBL" id="MBX65432.1"/>
    </source>
</evidence>